<evidence type="ECO:0000313" key="4">
    <source>
        <dbReference type="Proteomes" id="UP000233524"/>
    </source>
</evidence>
<dbReference type="VEuPathDB" id="FungiDB:jhhlp_008721"/>
<dbReference type="AlphaFoldDB" id="A0A2N3MYT8"/>
<feature type="coiled-coil region" evidence="1">
    <location>
        <begin position="110"/>
        <end position="137"/>
    </location>
</feature>
<keyword evidence="1" id="KW-0175">Coiled coil</keyword>
<proteinExistence type="predicted"/>
<dbReference type="PIRSF" id="PIRSF022909">
    <property type="entry name" value="UCP022909"/>
    <property type="match status" value="1"/>
</dbReference>
<accession>A0A2N3MYT8</accession>
<organism evidence="3 4">
    <name type="scientific">Lomentospora prolificans</name>
    <dbReference type="NCBI Taxonomy" id="41688"/>
    <lineage>
        <taxon>Eukaryota</taxon>
        <taxon>Fungi</taxon>
        <taxon>Dikarya</taxon>
        <taxon>Ascomycota</taxon>
        <taxon>Pezizomycotina</taxon>
        <taxon>Sordariomycetes</taxon>
        <taxon>Hypocreomycetidae</taxon>
        <taxon>Microascales</taxon>
        <taxon>Microascaceae</taxon>
        <taxon>Lomentospora</taxon>
    </lineage>
</organism>
<dbReference type="FunCoup" id="A0A2N3MYT8">
    <property type="interactions" value="31"/>
</dbReference>
<protein>
    <recommendedName>
        <fullName evidence="5">DUF1531-domain-containing protein</fullName>
    </recommendedName>
</protein>
<evidence type="ECO:0000313" key="3">
    <source>
        <dbReference type="EMBL" id="PKS05347.1"/>
    </source>
</evidence>
<gene>
    <name evidence="3" type="ORF">jhhlp_008721</name>
</gene>
<dbReference type="GO" id="GO:0015031">
    <property type="term" value="P:protein transport"/>
    <property type="evidence" value="ECO:0007669"/>
    <property type="project" value="TreeGrafter"/>
</dbReference>
<dbReference type="Proteomes" id="UP000233524">
    <property type="component" value="Unassembled WGS sequence"/>
</dbReference>
<dbReference type="OrthoDB" id="4227028at2759"/>
<comment type="caution">
    <text evidence="3">The sequence shown here is derived from an EMBL/GenBank/DDBJ whole genome shotgun (WGS) entry which is preliminary data.</text>
</comment>
<dbReference type="InParanoid" id="A0A2N3MYT8"/>
<sequence>MAALLDRLTGIAESQMNNFRETWGSIDLHRMLRLIMIVGAYLLLRPYLVKLTGASQMEQHEREDAEAKKRAEISPNQMRGLRVAAEIPDADEVDTTTSADWGNKARKRQREVLKKMLEVEEKRLAELQEDDEDKDIEEFLVKEDK</sequence>
<dbReference type="PANTHER" id="PTHR28199">
    <property type="entry name" value="PROCESSING OF GAS1 AND ALP PROTEIN 2"/>
    <property type="match status" value="1"/>
</dbReference>
<evidence type="ECO:0008006" key="5">
    <source>
        <dbReference type="Google" id="ProtNLM"/>
    </source>
</evidence>
<dbReference type="PANTHER" id="PTHR28199:SF1">
    <property type="entry name" value="PROCESSING OF GAS1 AND ALP PROTEIN 2"/>
    <property type="match status" value="1"/>
</dbReference>
<feature type="region of interest" description="Disordered" evidence="2">
    <location>
        <begin position="57"/>
        <end position="89"/>
    </location>
</feature>
<feature type="compositionally biased region" description="Basic and acidic residues" evidence="2">
    <location>
        <begin position="58"/>
        <end position="72"/>
    </location>
</feature>
<evidence type="ECO:0000256" key="1">
    <source>
        <dbReference type="SAM" id="Coils"/>
    </source>
</evidence>
<dbReference type="InterPro" id="IPR011431">
    <property type="entry name" value="Trafficking_Pga2"/>
</dbReference>
<dbReference type="Pfam" id="PF07543">
    <property type="entry name" value="PGA2"/>
    <property type="match status" value="1"/>
</dbReference>
<name>A0A2N3MYT8_9PEZI</name>
<keyword evidence="4" id="KW-1185">Reference proteome</keyword>
<evidence type="ECO:0000256" key="2">
    <source>
        <dbReference type="SAM" id="MobiDB-lite"/>
    </source>
</evidence>
<dbReference type="EMBL" id="NLAX01001623">
    <property type="protein sequence ID" value="PKS05347.1"/>
    <property type="molecule type" value="Genomic_DNA"/>
</dbReference>
<reference evidence="3 4" key="1">
    <citation type="journal article" date="2017" name="G3 (Bethesda)">
        <title>First Draft Genome Sequence of the Pathogenic Fungus Lomentospora prolificans (Formerly Scedosporium prolificans).</title>
        <authorList>
            <person name="Luo R."/>
            <person name="Zimin A."/>
            <person name="Workman R."/>
            <person name="Fan Y."/>
            <person name="Pertea G."/>
            <person name="Grossman N."/>
            <person name="Wear M.P."/>
            <person name="Jia B."/>
            <person name="Miller H."/>
            <person name="Casadevall A."/>
            <person name="Timp W."/>
            <person name="Zhang S.X."/>
            <person name="Salzberg S.L."/>
        </authorList>
    </citation>
    <scope>NUCLEOTIDE SEQUENCE [LARGE SCALE GENOMIC DNA]</scope>
    <source>
        <strain evidence="3 4">JHH-5317</strain>
    </source>
</reference>
<dbReference type="STRING" id="41688.A0A2N3MYT8"/>